<accession>A0A368L551</accession>
<dbReference type="EMBL" id="QPGB01000002">
    <property type="protein sequence ID" value="RCS58714.1"/>
    <property type="molecule type" value="Genomic_DNA"/>
</dbReference>
<dbReference type="Gene3D" id="1.10.287.70">
    <property type="match status" value="1"/>
</dbReference>
<reference evidence="10 11" key="1">
    <citation type="journal article" date="2018" name="Int. J. Syst. Evol. Microbiol.">
        <title>Parvibium lacunae gen. nov., sp. nov., a new member of the family Alcaligenaceae isolated from a freshwater pond.</title>
        <authorList>
            <person name="Chen W.M."/>
            <person name="Xie P.B."/>
            <person name="Hsu M.Y."/>
            <person name="Sheu S.Y."/>
        </authorList>
    </citation>
    <scope>NUCLEOTIDE SEQUENCE [LARGE SCALE GENOMIC DNA]</scope>
    <source>
        <strain evidence="10 11">KMB9</strain>
    </source>
</reference>
<evidence type="ECO:0000256" key="3">
    <source>
        <dbReference type="ARBA" id="ARBA00022692"/>
    </source>
</evidence>
<keyword evidence="11" id="KW-1185">Reference proteome</keyword>
<dbReference type="OrthoDB" id="9799090at2"/>
<keyword evidence="4 8" id="KW-1133">Transmembrane helix</keyword>
<name>A0A368L551_9BURK</name>
<evidence type="ECO:0000313" key="10">
    <source>
        <dbReference type="EMBL" id="RCS58714.1"/>
    </source>
</evidence>
<proteinExistence type="predicted"/>
<dbReference type="PANTHER" id="PTHR11537">
    <property type="entry name" value="VOLTAGE-GATED POTASSIUM CHANNEL"/>
    <property type="match status" value="1"/>
</dbReference>
<dbReference type="PANTHER" id="PTHR11537:SF254">
    <property type="entry name" value="POTASSIUM VOLTAGE-GATED CHANNEL PROTEIN SHAB"/>
    <property type="match status" value="1"/>
</dbReference>
<keyword evidence="5" id="KW-0406">Ion transport</keyword>
<dbReference type="Proteomes" id="UP000252357">
    <property type="component" value="Unassembled WGS sequence"/>
</dbReference>
<evidence type="ECO:0000256" key="7">
    <source>
        <dbReference type="ARBA" id="ARBA00023303"/>
    </source>
</evidence>
<evidence type="ECO:0000259" key="9">
    <source>
        <dbReference type="Pfam" id="PF07885"/>
    </source>
</evidence>
<gene>
    <name evidence="10" type="ORF">DU000_06830</name>
</gene>
<evidence type="ECO:0000256" key="8">
    <source>
        <dbReference type="SAM" id="Phobius"/>
    </source>
</evidence>
<feature type="domain" description="Potassium channel" evidence="9">
    <location>
        <begin position="10"/>
        <end position="81"/>
    </location>
</feature>
<organism evidence="10 11">
    <name type="scientific">Parvibium lacunae</name>
    <dbReference type="NCBI Taxonomy" id="1888893"/>
    <lineage>
        <taxon>Bacteria</taxon>
        <taxon>Pseudomonadati</taxon>
        <taxon>Pseudomonadota</taxon>
        <taxon>Betaproteobacteria</taxon>
        <taxon>Burkholderiales</taxon>
        <taxon>Alcaligenaceae</taxon>
        <taxon>Parvibium</taxon>
    </lineage>
</organism>
<dbReference type="Pfam" id="PF07885">
    <property type="entry name" value="Ion_trans_2"/>
    <property type="match status" value="1"/>
</dbReference>
<dbReference type="GO" id="GO:0005249">
    <property type="term" value="F:voltage-gated potassium channel activity"/>
    <property type="evidence" value="ECO:0007669"/>
    <property type="project" value="InterPro"/>
</dbReference>
<comment type="subcellular location">
    <subcellularLocation>
        <location evidence="1">Membrane</location>
        <topology evidence="1">Multi-pass membrane protein</topology>
    </subcellularLocation>
</comment>
<evidence type="ECO:0000256" key="4">
    <source>
        <dbReference type="ARBA" id="ARBA00022989"/>
    </source>
</evidence>
<keyword evidence="3 8" id="KW-0812">Transmembrane</keyword>
<feature type="transmembrane region" description="Helical" evidence="8">
    <location>
        <begin position="57"/>
        <end position="82"/>
    </location>
</feature>
<evidence type="ECO:0000313" key="11">
    <source>
        <dbReference type="Proteomes" id="UP000252357"/>
    </source>
</evidence>
<comment type="caution">
    <text evidence="10">The sequence shown here is derived from an EMBL/GenBank/DDBJ whole genome shotgun (WGS) entry which is preliminary data.</text>
</comment>
<dbReference type="AlphaFoldDB" id="A0A368L551"/>
<evidence type="ECO:0000256" key="5">
    <source>
        <dbReference type="ARBA" id="ARBA00023065"/>
    </source>
</evidence>
<dbReference type="InterPro" id="IPR028325">
    <property type="entry name" value="VG_K_chnl"/>
</dbReference>
<dbReference type="SUPFAM" id="SSF81324">
    <property type="entry name" value="Voltage-gated potassium channels"/>
    <property type="match status" value="1"/>
</dbReference>
<evidence type="ECO:0000256" key="1">
    <source>
        <dbReference type="ARBA" id="ARBA00004141"/>
    </source>
</evidence>
<keyword evidence="6 8" id="KW-0472">Membrane</keyword>
<dbReference type="InterPro" id="IPR013099">
    <property type="entry name" value="K_chnl_dom"/>
</dbReference>
<sequence>MSLILLLAVAGMLLAGLGFYWLEPTATSYLDGLWLAFVTGSTVGYGDIVPTSHAARLLAVFTVLSGFTFLSVVTAYFAALLIGEDEKKLQRELHHNMRTLHAEIAALRQEIQRLPTAAAAPPSSTIKADQPKTD</sequence>
<protein>
    <submittedName>
        <fullName evidence="10">Two pore domain potassium channel family protein</fullName>
    </submittedName>
</protein>
<keyword evidence="2" id="KW-0813">Transport</keyword>
<evidence type="ECO:0000256" key="6">
    <source>
        <dbReference type="ARBA" id="ARBA00023136"/>
    </source>
</evidence>
<evidence type="ECO:0000256" key="2">
    <source>
        <dbReference type="ARBA" id="ARBA00022448"/>
    </source>
</evidence>
<dbReference type="GO" id="GO:0008076">
    <property type="term" value="C:voltage-gated potassium channel complex"/>
    <property type="evidence" value="ECO:0007669"/>
    <property type="project" value="InterPro"/>
</dbReference>
<keyword evidence="7 10" id="KW-0407">Ion channel</keyword>
<dbReference type="GO" id="GO:0001508">
    <property type="term" value="P:action potential"/>
    <property type="evidence" value="ECO:0007669"/>
    <property type="project" value="TreeGrafter"/>
</dbReference>